<accession>A0A5E4NJN8</accession>
<dbReference type="OrthoDB" id="6602578at2759"/>
<sequence>MALVYSAAEYCAPAWTRSTRSKKIDMQLNHTMRIISGTVKSTQIQWLPALANIAPADLRRKAATHSLLNKIKKNPNLPVYEDIYQHPVKRLKSRNPMWIDIETEVNTENQWKSRWKDAEVKNAELVVDPTQKLPGFDFP</sequence>
<protein>
    <submittedName>
        <fullName evidence="1">Uncharacterized protein</fullName>
    </submittedName>
</protein>
<dbReference type="AlphaFoldDB" id="A0A5E4NJN8"/>
<reference evidence="1 2" key="1">
    <citation type="submission" date="2019-08" db="EMBL/GenBank/DDBJ databases">
        <authorList>
            <person name="Alioto T."/>
            <person name="Alioto T."/>
            <person name="Gomez Garrido J."/>
        </authorList>
    </citation>
    <scope>NUCLEOTIDE SEQUENCE [LARGE SCALE GENOMIC DNA]</scope>
</reference>
<proteinExistence type="predicted"/>
<evidence type="ECO:0000313" key="2">
    <source>
        <dbReference type="Proteomes" id="UP000325440"/>
    </source>
</evidence>
<keyword evidence="2" id="KW-1185">Reference proteome</keyword>
<dbReference type="Proteomes" id="UP000325440">
    <property type="component" value="Unassembled WGS sequence"/>
</dbReference>
<dbReference type="EMBL" id="CABPRJ010002373">
    <property type="protein sequence ID" value="VVC43894.1"/>
    <property type="molecule type" value="Genomic_DNA"/>
</dbReference>
<name>A0A5E4NJN8_9HEMI</name>
<gene>
    <name evidence="1" type="ORF">CINCED_3A013597</name>
</gene>
<organism evidence="1 2">
    <name type="scientific">Cinara cedri</name>
    <dbReference type="NCBI Taxonomy" id="506608"/>
    <lineage>
        <taxon>Eukaryota</taxon>
        <taxon>Metazoa</taxon>
        <taxon>Ecdysozoa</taxon>
        <taxon>Arthropoda</taxon>
        <taxon>Hexapoda</taxon>
        <taxon>Insecta</taxon>
        <taxon>Pterygota</taxon>
        <taxon>Neoptera</taxon>
        <taxon>Paraneoptera</taxon>
        <taxon>Hemiptera</taxon>
        <taxon>Sternorrhyncha</taxon>
        <taxon>Aphidomorpha</taxon>
        <taxon>Aphidoidea</taxon>
        <taxon>Aphididae</taxon>
        <taxon>Lachninae</taxon>
        <taxon>Cinara</taxon>
    </lineage>
</organism>
<evidence type="ECO:0000313" key="1">
    <source>
        <dbReference type="EMBL" id="VVC43894.1"/>
    </source>
</evidence>